<feature type="transmembrane region" description="Helical" evidence="1">
    <location>
        <begin position="49"/>
        <end position="71"/>
    </location>
</feature>
<keyword evidence="3" id="KW-1185">Reference proteome</keyword>
<dbReference type="RefSeq" id="WP_115123764.1">
    <property type="nucleotide sequence ID" value="NZ_QRAO01000003.1"/>
</dbReference>
<protein>
    <recommendedName>
        <fullName evidence="4">DUF4179 domain-containing protein</fullName>
    </recommendedName>
</protein>
<dbReference type="AlphaFoldDB" id="A0A370QAD0"/>
<organism evidence="2 3">
    <name type="scientific">Marinirhabdus gelatinilytica</name>
    <dbReference type="NCBI Taxonomy" id="1703343"/>
    <lineage>
        <taxon>Bacteria</taxon>
        <taxon>Pseudomonadati</taxon>
        <taxon>Bacteroidota</taxon>
        <taxon>Flavobacteriia</taxon>
        <taxon>Flavobacteriales</taxon>
        <taxon>Flavobacteriaceae</taxon>
    </lineage>
</organism>
<sequence length="184" mass="20845">MKLKDEIASLFERLEGSFDVHETPTGHQKRFLEKLNQQQPKTVKPTINYWKWGSIAAAIALLVVLGGSLFAPQSSTEADLASVSPELEQTQSFFTATITTEIEKLKQFESPEHQQLIQDALIEVEKLETEYQLLKKDLVESGYNKQVVNAMILNFQSRITILENVSETLTAIKTLKNNTNETYL</sequence>
<keyword evidence="1" id="KW-0812">Transmembrane</keyword>
<evidence type="ECO:0000313" key="3">
    <source>
        <dbReference type="Proteomes" id="UP000255317"/>
    </source>
</evidence>
<keyword evidence="1" id="KW-1133">Transmembrane helix</keyword>
<evidence type="ECO:0008006" key="4">
    <source>
        <dbReference type="Google" id="ProtNLM"/>
    </source>
</evidence>
<keyword evidence="1" id="KW-0472">Membrane</keyword>
<evidence type="ECO:0000313" key="2">
    <source>
        <dbReference type="EMBL" id="RDK85335.1"/>
    </source>
</evidence>
<comment type="caution">
    <text evidence="2">The sequence shown here is derived from an EMBL/GenBank/DDBJ whole genome shotgun (WGS) entry which is preliminary data.</text>
</comment>
<name>A0A370QAD0_9FLAO</name>
<gene>
    <name evidence="2" type="ORF">C8D94_103159</name>
</gene>
<proteinExistence type="predicted"/>
<dbReference type="OrthoDB" id="1143801at2"/>
<reference evidence="2 3" key="1">
    <citation type="submission" date="2018-07" db="EMBL/GenBank/DDBJ databases">
        <title>Genomic Encyclopedia of Type Strains, Phase IV (KMG-IV): sequencing the most valuable type-strain genomes for metagenomic binning, comparative biology and taxonomic classification.</title>
        <authorList>
            <person name="Goeker M."/>
        </authorList>
    </citation>
    <scope>NUCLEOTIDE SEQUENCE [LARGE SCALE GENOMIC DNA]</scope>
    <source>
        <strain evidence="2 3">DSM 101478</strain>
    </source>
</reference>
<evidence type="ECO:0000256" key="1">
    <source>
        <dbReference type="SAM" id="Phobius"/>
    </source>
</evidence>
<dbReference type="Proteomes" id="UP000255317">
    <property type="component" value="Unassembled WGS sequence"/>
</dbReference>
<accession>A0A370QAD0</accession>
<dbReference type="EMBL" id="QRAO01000003">
    <property type="protein sequence ID" value="RDK85335.1"/>
    <property type="molecule type" value="Genomic_DNA"/>
</dbReference>